<dbReference type="PIRSF" id="PIRSF021438">
    <property type="entry name" value="DltD"/>
    <property type="match status" value="1"/>
</dbReference>
<accession>A0A3D8TP70</accession>
<dbReference type="GO" id="GO:0070395">
    <property type="term" value="P:lipoteichoic acid biosynthetic process"/>
    <property type="evidence" value="ECO:0007669"/>
    <property type="project" value="UniProtKB-UniRule"/>
</dbReference>
<evidence type="ECO:0000313" key="2">
    <source>
        <dbReference type="EMBL" id="RDX00615.1"/>
    </source>
</evidence>
<dbReference type="GO" id="GO:0005886">
    <property type="term" value="C:plasma membrane"/>
    <property type="evidence" value="ECO:0007669"/>
    <property type="project" value="UniProtKB-UniRule"/>
</dbReference>
<dbReference type="UniPathway" id="UPA00556"/>
<name>A0A3D8TP70_9LIST</name>
<dbReference type="InterPro" id="IPR023896">
    <property type="entry name" value="LTA_DltD"/>
</dbReference>
<evidence type="ECO:0000313" key="3">
    <source>
        <dbReference type="Proteomes" id="UP000257055"/>
    </source>
</evidence>
<dbReference type="AlphaFoldDB" id="A0A3D8TP70"/>
<comment type="caution">
    <text evidence="2">The sequence shown here is derived from an EMBL/GenBank/DDBJ whole genome shotgun (WGS) entry which is preliminary data.</text>
</comment>
<reference evidence="3" key="1">
    <citation type="submission" date="2015-04" db="EMBL/GenBank/DDBJ databases">
        <authorList>
            <person name="Schardt J."/>
            <person name="Mueller-Herbst S."/>
            <person name="Scherer S."/>
            <person name="Huptas C."/>
        </authorList>
    </citation>
    <scope>NUCLEOTIDE SEQUENCE [LARGE SCALE GENOMIC DNA]</scope>
    <source>
        <strain evidence="3">Kiel-L1</strain>
    </source>
</reference>
<protein>
    <recommendedName>
        <fullName evidence="1">Protein DltD</fullName>
    </recommendedName>
</protein>
<dbReference type="InterPro" id="IPR006998">
    <property type="entry name" value="DltD"/>
</dbReference>
<dbReference type="EMBL" id="LARY01000002">
    <property type="protein sequence ID" value="RDX00615.1"/>
    <property type="molecule type" value="Genomic_DNA"/>
</dbReference>
<sequence length="428" mass="49576">MKKKLWMIFGPILVAGFIFLFILFGPSAIFGGVSEQAVSDGATSMSPAVVGGEKIQRTAFESDNYLPIFGSSELSRIDPLHPSVFAKKYKTGYTPFLIGRPGTQSLYHYLDINMLEKELKNKKVVFILSPQWFQPKGVDDNHFGATFSPIQAYTFALQDEKETPERRYAARRLLSFKVVQNDTTLSKLLENIATIGPNKPHSPFLTKRAGEIQYRVLKRKDELQSKFVTGSRQEKIDKEVKQLPDKPNFEELDEFAKSLGEKQTDNNDFHVKNHYYNKKIKPIEEKLKDSRKDLSYVESPEYDDLQLVMDALKKVHADVLFVNPPINREWTDFIGMDPDALHKYYEKSEAQVKKNGFKYLSLEEYSDSSYFLEDPIHLSWRGWVQIDKSLNSFMKEPLPVHYPKTDPKYYFKKQPLQKNLKQELKKKN</sequence>
<keyword evidence="1" id="KW-1003">Cell membrane</keyword>
<dbReference type="Proteomes" id="UP000257055">
    <property type="component" value="Unassembled WGS sequence"/>
</dbReference>
<dbReference type="SUPFAM" id="SSF52266">
    <property type="entry name" value="SGNH hydrolase"/>
    <property type="match status" value="1"/>
</dbReference>
<keyword evidence="3" id="KW-1185">Reference proteome</keyword>
<organism evidence="2 3">
    <name type="scientific">Listeria kieliensis</name>
    <dbReference type="NCBI Taxonomy" id="1621700"/>
    <lineage>
        <taxon>Bacteria</taxon>
        <taxon>Bacillati</taxon>
        <taxon>Bacillota</taxon>
        <taxon>Bacilli</taxon>
        <taxon>Bacillales</taxon>
        <taxon>Listeriaceae</taxon>
        <taxon>Listeria</taxon>
    </lineage>
</organism>
<dbReference type="NCBIfam" id="TIGR04092">
    <property type="entry name" value="LTA_DltD"/>
    <property type="match status" value="1"/>
</dbReference>
<gene>
    <name evidence="2" type="ORF">UR08_06390</name>
</gene>
<dbReference type="PANTHER" id="PTHR40039:SF1">
    <property type="entry name" value="PROTEIN DLTD"/>
    <property type="match status" value="1"/>
</dbReference>
<comment type="similarity">
    <text evidence="1">Belongs to the DltD family.</text>
</comment>
<dbReference type="PANTHER" id="PTHR40039">
    <property type="entry name" value="PROTEIN DLTD"/>
    <property type="match status" value="1"/>
</dbReference>
<keyword evidence="1" id="KW-0472">Membrane</keyword>
<proteinExistence type="inferred from homology"/>
<dbReference type="RefSeq" id="WP_115752852.1">
    <property type="nucleotide sequence ID" value="NZ_LARY01000002.1"/>
</dbReference>
<dbReference type="Pfam" id="PF04914">
    <property type="entry name" value="DltD"/>
    <property type="match status" value="1"/>
</dbReference>
<evidence type="ECO:0000256" key="1">
    <source>
        <dbReference type="PIRNR" id="PIRNR021438"/>
    </source>
</evidence>
<comment type="pathway">
    <text evidence="1">Cell wall biogenesis; lipoteichoic acid biosynthesis.</text>
</comment>